<organism evidence="2 3">
    <name type="scientific">Marinitoga hydrogenitolerans (strain DSM 16785 / JCM 12826 / AT1271)</name>
    <dbReference type="NCBI Taxonomy" id="1122195"/>
    <lineage>
        <taxon>Bacteria</taxon>
        <taxon>Thermotogati</taxon>
        <taxon>Thermotogota</taxon>
        <taxon>Thermotogae</taxon>
        <taxon>Petrotogales</taxon>
        <taxon>Petrotogaceae</taxon>
        <taxon>Marinitoga</taxon>
    </lineage>
</organism>
<keyword evidence="3" id="KW-1185">Reference proteome</keyword>
<dbReference type="RefSeq" id="WP_072862723.1">
    <property type="nucleotide sequence ID" value="NZ_FQUI01000003.1"/>
</dbReference>
<evidence type="ECO:0000313" key="3">
    <source>
        <dbReference type="Proteomes" id="UP000184334"/>
    </source>
</evidence>
<sequence length="99" mass="11695">MFILANLFYAIAVVLRITINFFQISLIISAIFSFISFNYHHPIRHFFDSIAEIVERPIRRYFNFTFGMVDFTPFVAILLLILLDNFLVNSLFDLARVLR</sequence>
<feature type="transmembrane region" description="Helical" evidence="1">
    <location>
        <begin position="60"/>
        <end position="83"/>
    </location>
</feature>
<gene>
    <name evidence="2" type="ORF">SAMN02745164_00307</name>
</gene>
<proteinExistence type="predicted"/>
<evidence type="ECO:0000256" key="1">
    <source>
        <dbReference type="SAM" id="Phobius"/>
    </source>
</evidence>
<dbReference type="AlphaFoldDB" id="A0A1M4SZ43"/>
<dbReference type="InterPro" id="IPR003425">
    <property type="entry name" value="CCB3/YggT"/>
</dbReference>
<accession>A0A1M4SZ43</accession>
<reference evidence="2" key="1">
    <citation type="submission" date="2016-11" db="EMBL/GenBank/DDBJ databases">
        <authorList>
            <person name="Varghese N."/>
            <person name="Submissions S."/>
        </authorList>
    </citation>
    <scope>NUCLEOTIDE SEQUENCE [LARGE SCALE GENOMIC DNA]</scope>
    <source>
        <strain evidence="2">DSM 16785</strain>
    </source>
</reference>
<dbReference type="GO" id="GO:0016020">
    <property type="term" value="C:membrane"/>
    <property type="evidence" value="ECO:0007669"/>
    <property type="project" value="InterPro"/>
</dbReference>
<dbReference type="EMBL" id="FQUI01000003">
    <property type="protein sequence ID" value="SHE37430.1"/>
    <property type="molecule type" value="Genomic_DNA"/>
</dbReference>
<keyword evidence="1" id="KW-1133">Transmembrane helix</keyword>
<keyword evidence="1" id="KW-0472">Membrane</keyword>
<evidence type="ECO:0000313" key="2">
    <source>
        <dbReference type="EMBL" id="SHE37430.1"/>
    </source>
</evidence>
<dbReference type="Proteomes" id="UP000184334">
    <property type="component" value="Unassembled WGS sequence"/>
</dbReference>
<keyword evidence="1" id="KW-0812">Transmembrane</keyword>
<comment type="caution">
    <text evidence="2">The sequence shown here is derived from an EMBL/GenBank/DDBJ whole genome shotgun (WGS) entry which is preliminary data.</text>
</comment>
<dbReference type="STRING" id="1122195.SAMN02745164_00307"/>
<dbReference type="OrthoDB" id="47652at2"/>
<protein>
    <submittedName>
        <fullName evidence="2">YggT family protein</fullName>
    </submittedName>
</protein>
<dbReference type="Pfam" id="PF02325">
    <property type="entry name" value="CCB3_YggT"/>
    <property type="match status" value="1"/>
</dbReference>
<feature type="transmembrane region" description="Helical" evidence="1">
    <location>
        <begin position="6"/>
        <end position="39"/>
    </location>
</feature>
<name>A0A1M4SZ43_MARH1</name>